<organism evidence="1 2">
    <name type="scientific">Rhizobium esperanzae</name>
    <dbReference type="NCBI Taxonomy" id="1967781"/>
    <lineage>
        <taxon>Bacteria</taxon>
        <taxon>Pseudomonadati</taxon>
        <taxon>Pseudomonadota</taxon>
        <taxon>Alphaproteobacteria</taxon>
        <taxon>Hyphomicrobiales</taxon>
        <taxon>Rhizobiaceae</taxon>
        <taxon>Rhizobium/Agrobacterium group</taxon>
        <taxon>Rhizobium</taxon>
    </lineage>
</organism>
<dbReference type="EMBL" id="JACIFY010000023">
    <property type="protein sequence ID" value="MBB4238539.1"/>
    <property type="molecule type" value="Genomic_DNA"/>
</dbReference>
<evidence type="ECO:0000313" key="1">
    <source>
        <dbReference type="EMBL" id="MBB4238539.1"/>
    </source>
</evidence>
<gene>
    <name evidence="1" type="ORF">GGD57_005151</name>
</gene>
<proteinExistence type="predicted"/>
<comment type="caution">
    <text evidence="1">The sequence shown here is derived from an EMBL/GenBank/DDBJ whole genome shotgun (WGS) entry which is preliminary data.</text>
</comment>
<dbReference type="RefSeq" id="WP_184472953.1">
    <property type="nucleotide sequence ID" value="NZ_JACIFY010000023.1"/>
</dbReference>
<dbReference type="Proteomes" id="UP000540909">
    <property type="component" value="Unassembled WGS sequence"/>
</dbReference>
<name>A0A7W6R895_9HYPH</name>
<sequence>MRLNRRYRQYATEALRPKKEQMARLALLAISILLTSYGPPERWDPVYSNQAAPTAAERSAAIEYARKTYYNERQINDATISNALTLSGGDRIICIRFKSKNQLTERASVTTQSLHYDQRYGFVLSGYMHQDYRCNSKRLQYSPFIELAHLF</sequence>
<evidence type="ECO:0000313" key="2">
    <source>
        <dbReference type="Proteomes" id="UP000540909"/>
    </source>
</evidence>
<accession>A0A7W6R895</accession>
<reference evidence="1 2" key="1">
    <citation type="submission" date="2020-08" db="EMBL/GenBank/DDBJ databases">
        <title>Genomic Encyclopedia of Type Strains, Phase IV (KMG-V): Genome sequencing to study the core and pangenomes of soil and plant-associated prokaryotes.</title>
        <authorList>
            <person name="Whitman W."/>
        </authorList>
    </citation>
    <scope>NUCLEOTIDE SEQUENCE [LARGE SCALE GENOMIC DNA]</scope>
    <source>
        <strain evidence="1 2">SEMIA 4089</strain>
    </source>
</reference>
<dbReference type="AlphaFoldDB" id="A0A7W6R895"/>
<protein>
    <submittedName>
        <fullName evidence="1">Uncharacterized protein</fullName>
    </submittedName>
</protein>